<dbReference type="PANTHER" id="PTHR42865">
    <property type="entry name" value="PROTON/GLUTAMATE-ASPARTATE SYMPORTER"/>
    <property type="match status" value="1"/>
</dbReference>
<reference evidence="9 10" key="1">
    <citation type="submission" date="2019-09" db="EMBL/GenBank/DDBJ databases">
        <title>Whole genome shotgun sequencing (WGS) of Ellagibacter isourolithinifaciens DSM 104140(T) and Adlercreutzia muris DSM 29508(T).</title>
        <authorList>
            <person name="Stoll D.A."/>
            <person name="Danylec N."/>
            <person name="Huch M."/>
        </authorList>
    </citation>
    <scope>NUCLEOTIDE SEQUENCE [LARGE SCALE GENOMIC DNA]</scope>
    <source>
        <strain evidence="9 10">DSM 29508</strain>
    </source>
</reference>
<comment type="subcellular location">
    <subcellularLocation>
        <location evidence="1">Cell membrane</location>
        <topology evidence="1">Multi-pass membrane protein</topology>
    </subcellularLocation>
</comment>
<accession>A0A7C8FVQ1</accession>
<dbReference type="RefSeq" id="WP_151431676.1">
    <property type="nucleotide sequence ID" value="NZ_JANJZI010000016.1"/>
</dbReference>
<keyword evidence="2" id="KW-0813">Transport</keyword>
<dbReference type="GO" id="GO:0015293">
    <property type="term" value="F:symporter activity"/>
    <property type="evidence" value="ECO:0007669"/>
    <property type="project" value="UniProtKB-KW"/>
</dbReference>
<dbReference type="GO" id="GO:0006835">
    <property type="term" value="P:dicarboxylic acid transport"/>
    <property type="evidence" value="ECO:0007669"/>
    <property type="project" value="TreeGrafter"/>
</dbReference>
<feature type="transmembrane region" description="Helical" evidence="8">
    <location>
        <begin position="289"/>
        <end position="310"/>
    </location>
</feature>
<keyword evidence="10" id="KW-1185">Reference proteome</keyword>
<feature type="transmembrane region" description="Helical" evidence="8">
    <location>
        <begin position="363"/>
        <end position="380"/>
    </location>
</feature>
<keyword evidence="4 8" id="KW-0812">Transmembrane</keyword>
<proteinExistence type="predicted"/>
<dbReference type="EMBL" id="WAJS01000035">
    <property type="protein sequence ID" value="KAB1641505.1"/>
    <property type="molecule type" value="Genomic_DNA"/>
</dbReference>
<dbReference type="Proteomes" id="UP000479639">
    <property type="component" value="Unassembled WGS sequence"/>
</dbReference>
<dbReference type="InterPro" id="IPR036458">
    <property type="entry name" value="Na:dicarbo_symporter_sf"/>
</dbReference>
<evidence type="ECO:0000256" key="2">
    <source>
        <dbReference type="ARBA" id="ARBA00022448"/>
    </source>
</evidence>
<evidence type="ECO:0000313" key="9">
    <source>
        <dbReference type="EMBL" id="KAB1641505.1"/>
    </source>
</evidence>
<dbReference type="FunFam" id="1.10.3860.10:FF:000001">
    <property type="entry name" value="C4-dicarboxylate transport protein"/>
    <property type="match status" value="1"/>
</dbReference>
<feature type="transmembrane region" description="Helical" evidence="8">
    <location>
        <begin position="182"/>
        <end position="199"/>
    </location>
</feature>
<feature type="transmembrane region" description="Helical" evidence="8">
    <location>
        <begin position="253"/>
        <end position="277"/>
    </location>
</feature>
<evidence type="ECO:0000256" key="7">
    <source>
        <dbReference type="ARBA" id="ARBA00023136"/>
    </source>
</evidence>
<evidence type="ECO:0000256" key="6">
    <source>
        <dbReference type="ARBA" id="ARBA00022989"/>
    </source>
</evidence>
<dbReference type="Pfam" id="PF00375">
    <property type="entry name" value="SDF"/>
    <property type="match status" value="1"/>
</dbReference>
<evidence type="ECO:0000256" key="5">
    <source>
        <dbReference type="ARBA" id="ARBA00022847"/>
    </source>
</evidence>
<dbReference type="Gene3D" id="1.10.3860.10">
    <property type="entry name" value="Sodium:dicarboxylate symporter"/>
    <property type="match status" value="1"/>
</dbReference>
<feature type="transmembrane region" description="Helical" evidence="8">
    <location>
        <begin position="220"/>
        <end position="241"/>
    </location>
</feature>
<feature type="transmembrane region" description="Helical" evidence="8">
    <location>
        <begin position="29"/>
        <end position="51"/>
    </location>
</feature>
<evidence type="ECO:0000256" key="8">
    <source>
        <dbReference type="SAM" id="Phobius"/>
    </source>
</evidence>
<feature type="transmembrane region" description="Helical" evidence="8">
    <location>
        <begin position="386"/>
        <end position="408"/>
    </location>
</feature>
<evidence type="ECO:0000256" key="1">
    <source>
        <dbReference type="ARBA" id="ARBA00004651"/>
    </source>
</evidence>
<dbReference type="SUPFAM" id="SSF118215">
    <property type="entry name" value="Proton glutamate symport protein"/>
    <property type="match status" value="1"/>
</dbReference>
<gene>
    <name evidence="9" type="ORF">F8D48_09850</name>
</gene>
<name>A0A7C8FVQ1_9ACTN</name>
<comment type="caution">
    <text evidence="9">The sequence shown here is derived from an EMBL/GenBank/DDBJ whole genome shotgun (WGS) entry which is preliminary data.</text>
</comment>
<dbReference type="InterPro" id="IPR001991">
    <property type="entry name" value="Na-dicarboxylate_symporter"/>
</dbReference>
<feature type="transmembrane region" description="Helical" evidence="8">
    <location>
        <begin position="109"/>
        <end position="130"/>
    </location>
</feature>
<dbReference type="PRINTS" id="PR00173">
    <property type="entry name" value="EDTRNSPORT"/>
</dbReference>
<evidence type="ECO:0000256" key="4">
    <source>
        <dbReference type="ARBA" id="ARBA00022692"/>
    </source>
</evidence>
<dbReference type="AlphaFoldDB" id="A0A7C8FVQ1"/>
<protein>
    <submittedName>
        <fullName evidence="9">Dicarboxylate/amino acid:cation symporter</fullName>
    </submittedName>
</protein>
<keyword evidence="7 8" id="KW-0472">Membrane</keyword>
<evidence type="ECO:0000256" key="3">
    <source>
        <dbReference type="ARBA" id="ARBA00022475"/>
    </source>
</evidence>
<feature type="transmembrane region" description="Helical" evidence="8">
    <location>
        <begin position="330"/>
        <end position="351"/>
    </location>
</feature>
<organism evidence="9 10">
    <name type="scientific">Adlercreutzia muris</name>
    <dbReference type="NCBI Taxonomy" id="1796610"/>
    <lineage>
        <taxon>Bacteria</taxon>
        <taxon>Bacillati</taxon>
        <taxon>Actinomycetota</taxon>
        <taxon>Coriobacteriia</taxon>
        <taxon>Eggerthellales</taxon>
        <taxon>Eggerthellaceae</taxon>
        <taxon>Adlercreutzia</taxon>
    </lineage>
</organism>
<sequence>MEFRNHLQPTEGPDGSGGRPRLPLSRLSLTGRILIALVLGLLVGVAFHYLVPAGPVRDDVLVGGVFYLVGQGFIRLMQMLVVPLVFCSIVCGAAAIDTKTLGSVGLKTLLLYLLTTAAAISLALGVGNLINPGEGVDMSSLAAVPGDGDAAPLDEAAATNTMDTLLNIIPKNPVAALANGDMLPLIFFALFVGIVLARLGRRVETVHSFFVQFNDIMMEMTSLVMKVAPLGVFCLLARTFANVGFEAFLPMVKYMGAVLAALALQLGVTYMALLWVFARMGPLMFLRKFFSVAAFGFSTATSNATIPLNIETLEKKMGVDRRISSFTIPLGATINMDGTAIMQGVAVVFTAQLFGVPLGPAEYATVIATATLASIGTAGVPSVGLITLSMVFNAVGLPLEGIALIMGIDRILDMCRTAVNITGDAVVTSIVAKQAGRVDMAVFRDPDAGREVDDVRVAVRQ</sequence>
<dbReference type="GO" id="GO:0005886">
    <property type="term" value="C:plasma membrane"/>
    <property type="evidence" value="ECO:0007669"/>
    <property type="project" value="UniProtKB-SubCell"/>
</dbReference>
<keyword evidence="6 8" id="KW-1133">Transmembrane helix</keyword>
<keyword evidence="5" id="KW-0769">Symport</keyword>
<keyword evidence="3" id="KW-1003">Cell membrane</keyword>
<evidence type="ECO:0000313" key="10">
    <source>
        <dbReference type="Proteomes" id="UP000479639"/>
    </source>
</evidence>
<dbReference type="PANTHER" id="PTHR42865:SF7">
    <property type="entry name" value="PROTON_GLUTAMATE-ASPARTATE SYMPORTER"/>
    <property type="match status" value="1"/>
</dbReference>
<feature type="transmembrane region" description="Helical" evidence="8">
    <location>
        <begin position="76"/>
        <end position="97"/>
    </location>
</feature>